<dbReference type="PANTHER" id="PTHR10622">
    <property type="entry name" value="HET DOMAIN-CONTAINING PROTEIN"/>
    <property type="match status" value="1"/>
</dbReference>
<evidence type="ECO:0000313" key="4">
    <source>
        <dbReference type="Proteomes" id="UP001148614"/>
    </source>
</evidence>
<evidence type="ECO:0000259" key="2">
    <source>
        <dbReference type="Pfam" id="PF26640"/>
    </source>
</evidence>
<dbReference type="Pfam" id="PF26640">
    <property type="entry name" value="DUF8212"/>
    <property type="match status" value="1"/>
</dbReference>
<name>A0A9W8TNC2_9PEZI</name>
<evidence type="ECO:0000313" key="3">
    <source>
        <dbReference type="EMBL" id="KAJ3573388.1"/>
    </source>
</evidence>
<evidence type="ECO:0008006" key="5">
    <source>
        <dbReference type="Google" id="ProtNLM"/>
    </source>
</evidence>
<evidence type="ECO:0000259" key="1">
    <source>
        <dbReference type="Pfam" id="PF06985"/>
    </source>
</evidence>
<organism evidence="3 4">
    <name type="scientific">Xylaria arbuscula</name>
    <dbReference type="NCBI Taxonomy" id="114810"/>
    <lineage>
        <taxon>Eukaryota</taxon>
        <taxon>Fungi</taxon>
        <taxon>Dikarya</taxon>
        <taxon>Ascomycota</taxon>
        <taxon>Pezizomycotina</taxon>
        <taxon>Sordariomycetes</taxon>
        <taxon>Xylariomycetidae</taxon>
        <taxon>Xylariales</taxon>
        <taxon>Xylariaceae</taxon>
        <taxon>Xylaria</taxon>
    </lineage>
</organism>
<dbReference type="InterPro" id="IPR058525">
    <property type="entry name" value="DUF8212"/>
</dbReference>
<accession>A0A9W8TNC2</accession>
<sequence>MVIHEYQGEGIPPYAILSHTWGREEVSFSDFQEGKGQGLAGYKKIRGCCEQAKSDGLDAVWIDTCCIDKRSSAELSEAINSMFKWYQNAAICYAYLDDVITEDEGAPAPSLPASFPTSRWFRRGWTLQELLAPSVVIFYSVNWVNIGNRNGLASIIAETTKIDPRFFDSGKFEDFSIAQRMSWASRRQTTRIEDEAYCLLGLFGVNMPLLYGEGEQAFVRLQQEIMKESDDQTIFAWSISDFIADSGLEQDFQGGVLAPSPKSPYVATNKGLQISLPLISAEEGTSILIPSRKMRDQDAWIPRLTLTTASGGYIAVLNCQPTRDSRKRIGFYVEQNAESKSYVRVNYRNGMAMVSIEEAQEKATHTDMLIQLQNRVSRNFAIEIERADRPVLIRSFKNLLSEFELGGTTPKSVWQHQPTGALLSTVLDFSSATDKKPCALEFINAHGQGFVLLVQKSISLASVTGLEACLVDRETVAKGGVDAAAHVRDAIGIFRSHGPSITQASSHGLLNIVVTITEARHASIVNLEAQRVTSSFRPKEGPSKLVVPPVAFSTFPDITFSSAEAV</sequence>
<dbReference type="AlphaFoldDB" id="A0A9W8TNC2"/>
<dbReference type="PANTHER" id="PTHR10622:SF10">
    <property type="entry name" value="HET DOMAIN-CONTAINING PROTEIN"/>
    <property type="match status" value="1"/>
</dbReference>
<feature type="domain" description="DUF8212" evidence="2">
    <location>
        <begin position="216"/>
        <end position="238"/>
    </location>
</feature>
<dbReference type="EMBL" id="JANPWZ010000686">
    <property type="protein sequence ID" value="KAJ3573388.1"/>
    <property type="molecule type" value="Genomic_DNA"/>
</dbReference>
<dbReference type="Proteomes" id="UP001148614">
    <property type="component" value="Unassembled WGS sequence"/>
</dbReference>
<dbReference type="InterPro" id="IPR010730">
    <property type="entry name" value="HET"/>
</dbReference>
<reference evidence="3" key="1">
    <citation type="submission" date="2022-07" db="EMBL/GenBank/DDBJ databases">
        <title>Genome Sequence of Xylaria arbuscula.</title>
        <authorList>
            <person name="Buettner E."/>
        </authorList>
    </citation>
    <scope>NUCLEOTIDE SEQUENCE</scope>
    <source>
        <strain evidence="3">VT107</strain>
    </source>
</reference>
<feature type="domain" description="Heterokaryon incompatibility" evidence="1">
    <location>
        <begin position="14"/>
        <end position="101"/>
    </location>
</feature>
<comment type="caution">
    <text evidence="3">The sequence shown here is derived from an EMBL/GenBank/DDBJ whole genome shotgun (WGS) entry which is preliminary data.</text>
</comment>
<dbReference type="VEuPathDB" id="FungiDB:F4678DRAFT_477091"/>
<dbReference type="Pfam" id="PF06985">
    <property type="entry name" value="HET"/>
    <property type="match status" value="1"/>
</dbReference>
<gene>
    <name evidence="3" type="ORF">NPX13_g4724</name>
</gene>
<keyword evidence="4" id="KW-1185">Reference proteome</keyword>
<protein>
    <recommendedName>
        <fullName evidence="5">Heterokaryon incompatibility domain-containing protein</fullName>
    </recommendedName>
</protein>
<proteinExistence type="predicted"/>